<evidence type="ECO:0000256" key="1">
    <source>
        <dbReference type="SAM" id="Phobius"/>
    </source>
</evidence>
<comment type="caution">
    <text evidence="2">The sequence shown here is derived from an EMBL/GenBank/DDBJ whole genome shotgun (WGS) entry which is preliminary data.</text>
</comment>
<reference evidence="2" key="1">
    <citation type="submission" date="2019-11" db="EMBL/GenBank/DDBJ databases">
        <title>The nuclear and mitochondrial genomes of Frieseomelitta varia - a highly eusocial stingless bee (Meliponini) with a permanently sterile worker caste.</title>
        <authorList>
            <person name="Freitas F.C.P."/>
            <person name="Lourenco A.P."/>
            <person name="Nunes F.M.F."/>
            <person name="Paschoal A.R."/>
            <person name="Abreu F.C.P."/>
            <person name="Barbin F.O."/>
            <person name="Bataglia L."/>
            <person name="Cardoso-Junior C.A.M."/>
            <person name="Cervoni M.S."/>
            <person name="Silva S.R."/>
            <person name="Dalarmi F."/>
            <person name="Del Lama M.A."/>
            <person name="Depintor T.S."/>
            <person name="Ferreira K.M."/>
            <person name="Goria P.S."/>
            <person name="Jaskot M.C."/>
            <person name="Lago D.C."/>
            <person name="Luna-Lucena D."/>
            <person name="Moda L.M."/>
            <person name="Nascimento L."/>
            <person name="Pedrino M."/>
            <person name="Rabico F.O."/>
            <person name="Sanches F.C."/>
            <person name="Santos D.E."/>
            <person name="Santos C.G."/>
            <person name="Vieira J."/>
            <person name="Lopes T.F."/>
            <person name="Barchuk A.R."/>
            <person name="Hartfelder K."/>
            <person name="Simoes Z.L.P."/>
            <person name="Bitondi M.M.G."/>
            <person name="Pinheiro D.G."/>
        </authorList>
    </citation>
    <scope>NUCLEOTIDE SEQUENCE</scope>
    <source>
        <strain evidence="2">USP_RPSP 00005682</strain>
        <tissue evidence="2">Whole individual</tissue>
    </source>
</reference>
<dbReference type="EMBL" id="WNWW01000034">
    <property type="protein sequence ID" value="KAF3430618.1"/>
    <property type="molecule type" value="Genomic_DNA"/>
</dbReference>
<keyword evidence="1" id="KW-1133">Transmembrane helix</keyword>
<sequence length="126" mass="14574">MSSILNEHILCSCFDRLVHYSSPHYCIWGLCDPQQYCCGDNVCCNESDFNSLLLTVIISGTGLLLLTLCYICYYCISRQIYVSFIKYFRINYTLMSNQCENKTNILKNQESMEDCIVSIEKTKTIL</sequence>
<evidence type="ECO:0000313" key="2">
    <source>
        <dbReference type="EMBL" id="KAF3430618.1"/>
    </source>
</evidence>
<name>A0A833WG01_9HYME</name>
<keyword evidence="3" id="KW-1185">Reference proteome</keyword>
<accession>A0A833WG01</accession>
<keyword evidence="1" id="KW-0812">Transmembrane</keyword>
<evidence type="ECO:0000313" key="3">
    <source>
        <dbReference type="Proteomes" id="UP000655588"/>
    </source>
</evidence>
<dbReference type="Proteomes" id="UP000655588">
    <property type="component" value="Unassembled WGS sequence"/>
</dbReference>
<dbReference type="AlphaFoldDB" id="A0A833WG01"/>
<feature type="transmembrane region" description="Helical" evidence="1">
    <location>
        <begin position="52"/>
        <end position="76"/>
    </location>
</feature>
<gene>
    <name evidence="2" type="ORF">E2986_10106</name>
</gene>
<keyword evidence="1" id="KW-0472">Membrane</keyword>
<proteinExistence type="predicted"/>
<protein>
    <submittedName>
        <fullName evidence="2">Uncharacterized protein</fullName>
    </submittedName>
</protein>
<organism evidence="2 3">
    <name type="scientific">Frieseomelitta varia</name>
    <dbReference type="NCBI Taxonomy" id="561572"/>
    <lineage>
        <taxon>Eukaryota</taxon>
        <taxon>Metazoa</taxon>
        <taxon>Ecdysozoa</taxon>
        <taxon>Arthropoda</taxon>
        <taxon>Hexapoda</taxon>
        <taxon>Insecta</taxon>
        <taxon>Pterygota</taxon>
        <taxon>Neoptera</taxon>
        <taxon>Endopterygota</taxon>
        <taxon>Hymenoptera</taxon>
        <taxon>Apocrita</taxon>
        <taxon>Aculeata</taxon>
        <taxon>Apoidea</taxon>
        <taxon>Anthophila</taxon>
        <taxon>Apidae</taxon>
        <taxon>Frieseomelitta</taxon>
    </lineage>
</organism>